<evidence type="ECO:0000313" key="1">
    <source>
        <dbReference type="EMBL" id="GMF50325.1"/>
    </source>
</evidence>
<dbReference type="Proteomes" id="UP001165121">
    <property type="component" value="Unassembled WGS sequence"/>
</dbReference>
<dbReference type="EMBL" id="BSXT01002676">
    <property type="protein sequence ID" value="GMF50325.1"/>
    <property type="molecule type" value="Genomic_DNA"/>
</dbReference>
<comment type="caution">
    <text evidence="1">The sequence shown here is derived from an EMBL/GenBank/DDBJ whole genome shotgun (WGS) entry which is preliminary data.</text>
</comment>
<name>A0A9W7D0C6_9STRA</name>
<keyword evidence="2" id="KW-1185">Reference proteome</keyword>
<accession>A0A9W7D0C6</accession>
<evidence type="ECO:0000313" key="2">
    <source>
        <dbReference type="Proteomes" id="UP001165121"/>
    </source>
</evidence>
<organism evidence="1 2">
    <name type="scientific">Phytophthora fragariaefolia</name>
    <dbReference type="NCBI Taxonomy" id="1490495"/>
    <lineage>
        <taxon>Eukaryota</taxon>
        <taxon>Sar</taxon>
        <taxon>Stramenopiles</taxon>
        <taxon>Oomycota</taxon>
        <taxon>Peronosporomycetes</taxon>
        <taxon>Peronosporales</taxon>
        <taxon>Peronosporaceae</taxon>
        <taxon>Phytophthora</taxon>
    </lineage>
</organism>
<protein>
    <submittedName>
        <fullName evidence="1">Unnamed protein product</fullName>
    </submittedName>
</protein>
<gene>
    <name evidence="1" type="ORF">Pfra01_002006400</name>
</gene>
<reference evidence="1" key="1">
    <citation type="submission" date="2023-04" db="EMBL/GenBank/DDBJ databases">
        <title>Phytophthora fragariaefolia NBRC 109709.</title>
        <authorList>
            <person name="Ichikawa N."/>
            <person name="Sato H."/>
            <person name="Tonouchi N."/>
        </authorList>
    </citation>
    <scope>NUCLEOTIDE SEQUENCE</scope>
    <source>
        <strain evidence="1">NBRC 109709</strain>
    </source>
</reference>
<sequence>MGVQQIPRRQLKKLNGLLKGLHVTLASLTNLDEALAPVALPKQGLSTTRVDPTLLYARIPTTHDGFVVSFDESAKSPKFGGYGSCSWIVWRLPDWKIVLSARAYLDVTTFNLAEYTCMNNGVLAAPEFGEWGGSTPI</sequence>
<proteinExistence type="predicted"/>
<dbReference type="OrthoDB" id="112117at2759"/>
<dbReference type="AlphaFoldDB" id="A0A9W7D0C6"/>